<feature type="domain" description="Protein kinase" evidence="23">
    <location>
        <begin position="386"/>
        <end position="444"/>
    </location>
</feature>
<dbReference type="InterPro" id="IPR011009">
    <property type="entry name" value="Kinase-like_dom_sf"/>
</dbReference>
<protein>
    <recommendedName>
        <fullName evidence="3">non-specific serine/threonine protein kinase</fullName>
        <ecNumber evidence="3">2.7.11.1</ecNumber>
    </recommendedName>
</protein>
<evidence type="ECO:0000256" key="19">
    <source>
        <dbReference type="ARBA" id="ARBA00047899"/>
    </source>
</evidence>
<dbReference type="OrthoDB" id="676979at2759"/>
<feature type="transmembrane region" description="Helical" evidence="22">
    <location>
        <begin position="319"/>
        <end position="344"/>
    </location>
</feature>
<dbReference type="RefSeq" id="XP_018859940.2">
    <property type="nucleotide sequence ID" value="XM_019004395.2"/>
</dbReference>
<dbReference type="PANTHER" id="PTHR48053">
    <property type="entry name" value="LEUCINE RICH REPEAT FAMILY PROTEIN, EXPRESSED"/>
    <property type="match status" value="1"/>
</dbReference>
<evidence type="ECO:0000256" key="21">
    <source>
        <dbReference type="PROSITE-ProRule" id="PRU10141"/>
    </source>
</evidence>
<dbReference type="GO" id="GO:0005886">
    <property type="term" value="C:plasma membrane"/>
    <property type="evidence" value="ECO:0007669"/>
    <property type="project" value="UniProtKB-SubCell"/>
</dbReference>
<keyword evidence="14 22" id="KW-1133">Transmembrane helix</keyword>
<evidence type="ECO:0000256" key="17">
    <source>
        <dbReference type="ARBA" id="ARBA00023180"/>
    </source>
</evidence>
<evidence type="ECO:0000256" key="10">
    <source>
        <dbReference type="ARBA" id="ARBA00022729"/>
    </source>
</evidence>
<keyword evidence="16" id="KW-0675">Receptor</keyword>
<evidence type="ECO:0000256" key="20">
    <source>
        <dbReference type="ARBA" id="ARBA00048679"/>
    </source>
</evidence>
<keyword evidence="17" id="KW-0325">Glycoprotein</keyword>
<keyword evidence="6" id="KW-0597">Phosphoprotein</keyword>
<evidence type="ECO:0000256" key="11">
    <source>
        <dbReference type="ARBA" id="ARBA00022737"/>
    </source>
</evidence>
<keyword evidence="9 22" id="KW-0812">Transmembrane</keyword>
<keyword evidence="15 22" id="KW-0472">Membrane</keyword>
<keyword evidence="10" id="KW-0732">Signal</keyword>
<name>A0A2I4HUT5_JUGRE</name>
<organism evidence="24 25">
    <name type="scientific">Juglans regia</name>
    <name type="common">English walnut</name>
    <dbReference type="NCBI Taxonomy" id="51240"/>
    <lineage>
        <taxon>Eukaryota</taxon>
        <taxon>Viridiplantae</taxon>
        <taxon>Streptophyta</taxon>
        <taxon>Embryophyta</taxon>
        <taxon>Tracheophyta</taxon>
        <taxon>Spermatophyta</taxon>
        <taxon>Magnoliopsida</taxon>
        <taxon>eudicotyledons</taxon>
        <taxon>Gunneridae</taxon>
        <taxon>Pentapetalae</taxon>
        <taxon>rosids</taxon>
        <taxon>fabids</taxon>
        <taxon>Fagales</taxon>
        <taxon>Juglandaceae</taxon>
        <taxon>Juglans</taxon>
    </lineage>
</organism>
<dbReference type="STRING" id="51240.A0A2I4HUT5"/>
<keyword evidence="5" id="KW-0964">Secreted</keyword>
<dbReference type="InterPro" id="IPR003591">
    <property type="entry name" value="Leu-rich_rpt_typical-subtyp"/>
</dbReference>
<evidence type="ECO:0000313" key="25">
    <source>
        <dbReference type="RefSeq" id="XP_018859940.2"/>
    </source>
</evidence>
<evidence type="ECO:0000256" key="15">
    <source>
        <dbReference type="ARBA" id="ARBA00023136"/>
    </source>
</evidence>
<evidence type="ECO:0000256" key="9">
    <source>
        <dbReference type="ARBA" id="ARBA00022692"/>
    </source>
</evidence>
<dbReference type="GO" id="GO:0005524">
    <property type="term" value="F:ATP binding"/>
    <property type="evidence" value="ECO:0007669"/>
    <property type="project" value="UniProtKB-UniRule"/>
</dbReference>
<dbReference type="AlphaFoldDB" id="A0A2I4HUT5"/>
<evidence type="ECO:0000256" key="3">
    <source>
        <dbReference type="ARBA" id="ARBA00012513"/>
    </source>
</evidence>
<evidence type="ECO:0000256" key="13">
    <source>
        <dbReference type="ARBA" id="ARBA00022840"/>
    </source>
</evidence>
<dbReference type="SUPFAM" id="SSF52058">
    <property type="entry name" value="L domain-like"/>
    <property type="match status" value="1"/>
</dbReference>
<dbReference type="Gene3D" id="3.30.200.20">
    <property type="entry name" value="Phosphorylase Kinase, domain 1"/>
    <property type="match status" value="1"/>
</dbReference>
<comment type="subcellular location">
    <subcellularLocation>
        <location evidence="2">Cell membrane</location>
        <topology evidence="2">Single-pass type I membrane protein</topology>
    </subcellularLocation>
    <subcellularLocation>
        <location evidence="1">Secreted</location>
        <location evidence="1">Cell wall</location>
    </subcellularLocation>
</comment>
<evidence type="ECO:0000256" key="6">
    <source>
        <dbReference type="ARBA" id="ARBA00022553"/>
    </source>
</evidence>
<evidence type="ECO:0000259" key="23">
    <source>
        <dbReference type="PROSITE" id="PS50011"/>
    </source>
</evidence>
<dbReference type="FunFam" id="3.80.10.10:FF:000400">
    <property type="entry name" value="Nuclear pore complex protein NUP107"/>
    <property type="match status" value="1"/>
</dbReference>
<comment type="similarity">
    <text evidence="18">Belongs to the polygalacturonase-inhibiting protein family.</text>
</comment>
<dbReference type="Pfam" id="PF13855">
    <property type="entry name" value="LRR_8"/>
    <property type="match status" value="1"/>
</dbReference>
<reference evidence="25" key="1">
    <citation type="submission" date="2025-08" db="UniProtKB">
        <authorList>
            <consortium name="RefSeq"/>
        </authorList>
    </citation>
    <scope>IDENTIFICATION</scope>
    <source>
        <tissue evidence="25">Leaves</tissue>
    </source>
</reference>
<accession>A0A2I4HUT5</accession>
<dbReference type="PROSITE" id="PS00107">
    <property type="entry name" value="PROTEIN_KINASE_ATP"/>
    <property type="match status" value="1"/>
</dbReference>
<dbReference type="SUPFAM" id="SSF56112">
    <property type="entry name" value="Protein kinase-like (PK-like)"/>
    <property type="match status" value="1"/>
</dbReference>
<keyword evidence="24" id="KW-1185">Reference proteome</keyword>
<dbReference type="GO" id="GO:0004674">
    <property type="term" value="F:protein serine/threonine kinase activity"/>
    <property type="evidence" value="ECO:0007669"/>
    <property type="project" value="UniProtKB-EC"/>
</dbReference>
<keyword evidence="5" id="KW-0134">Cell wall</keyword>
<dbReference type="InterPro" id="IPR017441">
    <property type="entry name" value="Protein_kinase_ATP_BS"/>
</dbReference>
<comment type="catalytic activity">
    <reaction evidence="20">
        <text>L-seryl-[protein] + ATP = O-phospho-L-seryl-[protein] + ADP + H(+)</text>
        <dbReference type="Rhea" id="RHEA:17989"/>
        <dbReference type="Rhea" id="RHEA-COMP:9863"/>
        <dbReference type="Rhea" id="RHEA-COMP:11604"/>
        <dbReference type="ChEBI" id="CHEBI:15378"/>
        <dbReference type="ChEBI" id="CHEBI:29999"/>
        <dbReference type="ChEBI" id="CHEBI:30616"/>
        <dbReference type="ChEBI" id="CHEBI:83421"/>
        <dbReference type="ChEBI" id="CHEBI:456216"/>
        <dbReference type="EC" id="2.7.11.1"/>
    </reaction>
</comment>
<dbReference type="Pfam" id="PF00560">
    <property type="entry name" value="LRR_1"/>
    <property type="match status" value="4"/>
</dbReference>
<dbReference type="InParanoid" id="A0A2I4HUT5"/>
<evidence type="ECO:0000256" key="4">
    <source>
        <dbReference type="ARBA" id="ARBA00022475"/>
    </source>
</evidence>
<proteinExistence type="inferred from homology"/>
<gene>
    <name evidence="25" type="primary">LOC109021700</name>
</gene>
<sequence length="444" mass="48973">MTVSETEEKIALSSNWSYRYQCAQRAKAEEADFSIVQKVGFVAYRVALPDYFDGSIVKINITESSLQGTLQGFSFLSFPNLAYIDLYMNALFGSIPPQISYLSELEYLDLSLNKFSSKIPPEIGRLTNLKVLHLRQNNLNGSIPEEIGRLNILTEFVLQNNQIDGFIPSSLGNMSNLVILFLYGNELSGFVPPEMGNLSNLDQLDISHNLLTDPIPPTFGNLKKLTILHMFDNSLTGPIPSELGNLKSLKSVSLQHNNLLGSIPASLGDLGSIPDSNAFLNASIGALQGNKGLCGNVTGLEPCNASMIYKHSSKRGHKVVFLLVCPLLGAVTVLLSIFGFVLFMQRRNTDLESKQSKTEDQVLSLSIVHINGRTLYDKIIKVTNGFDALYYIGKGGHGTIYKVGLTSGDILAVKKFNRPLHDAGENRFQKEFLNEIRALIDIRH</sequence>
<evidence type="ECO:0000256" key="2">
    <source>
        <dbReference type="ARBA" id="ARBA00004251"/>
    </source>
</evidence>
<evidence type="ECO:0000256" key="12">
    <source>
        <dbReference type="ARBA" id="ARBA00022741"/>
    </source>
</evidence>
<feature type="binding site" evidence="21">
    <location>
        <position position="415"/>
    </location>
    <ligand>
        <name>ATP</name>
        <dbReference type="ChEBI" id="CHEBI:30616"/>
    </ligand>
</feature>
<evidence type="ECO:0000256" key="18">
    <source>
        <dbReference type="ARBA" id="ARBA00038043"/>
    </source>
</evidence>
<evidence type="ECO:0000256" key="14">
    <source>
        <dbReference type="ARBA" id="ARBA00022989"/>
    </source>
</evidence>
<keyword evidence="12 21" id="KW-0547">Nucleotide-binding</keyword>
<dbReference type="Proteomes" id="UP000235220">
    <property type="component" value="Chromosome 2"/>
</dbReference>
<keyword evidence="13 21" id="KW-0067">ATP-binding</keyword>
<evidence type="ECO:0000256" key="5">
    <source>
        <dbReference type="ARBA" id="ARBA00022512"/>
    </source>
</evidence>
<dbReference type="InterPro" id="IPR051716">
    <property type="entry name" value="Plant_RL_S/T_kinase"/>
</dbReference>
<evidence type="ECO:0000256" key="1">
    <source>
        <dbReference type="ARBA" id="ARBA00004191"/>
    </source>
</evidence>
<evidence type="ECO:0000256" key="22">
    <source>
        <dbReference type="SAM" id="Phobius"/>
    </source>
</evidence>
<comment type="catalytic activity">
    <reaction evidence="19">
        <text>L-threonyl-[protein] + ATP = O-phospho-L-threonyl-[protein] + ADP + H(+)</text>
        <dbReference type="Rhea" id="RHEA:46608"/>
        <dbReference type="Rhea" id="RHEA-COMP:11060"/>
        <dbReference type="Rhea" id="RHEA-COMP:11605"/>
        <dbReference type="ChEBI" id="CHEBI:15378"/>
        <dbReference type="ChEBI" id="CHEBI:30013"/>
        <dbReference type="ChEBI" id="CHEBI:30616"/>
        <dbReference type="ChEBI" id="CHEBI:61977"/>
        <dbReference type="ChEBI" id="CHEBI:456216"/>
        <dbReference type="EC" id="2.7.11.1"/>
    </reaction>
</comment>
<keyword evidence="7" id="KW-0433">Leucine-rich repeat</keyword>
<dbReference type="Gene3D" id="3.80.10.10">
    <property type="entry name" value="Ribonuclease Inhibitor"/>
    <property type="match status" value="1"/>
</dbReference>
<dbReference type="InterPro" id="IPR000719">
    <property type="entry name" value="Prot_kinase_dom"/>
</dbReference>
<dbReference type="GeneID" id="109021700"/>
<dbReference type="InterPro" id="IPR032675">
    <property type="entry name" value="LRR_dom_sf"/>
</dbReference>
<dbReference type="PROSITE" id="PS50011">
    <property type="entry name" value="PROTEIN_KINASE_DOM"/>
    <property type="match status" value="1"/>
</dbReference>
<keyword evidence="4" id="KW-1003">Cell membrane</keyword>
<dbReference type="EC" id="2.7.11.1" evidence="3"/>
<dbReference type="PANTHER" id="PTHR48053:SF163">
    <property type="entry name" value="MDIS1-INTERACTING RECEPTOR LIKE KINASE 2-LIKE"/>
    <property type="match status" value="1"/>
</dbReference>
<evidence type="ECO:0000313" key="24">
    <source>
        <dbReference type="Proteomes" id="UP000235220"/>
    </source>
</evidence>
<evidence type="ECO:0000256" key="16">
    <source>
        <dbReference type="ARBA" id="ARBA00023170"/>
    </source>
</evidence>
<keyword evidence="11" id="KW-0677">Repeat</keyword>
<evidence type="ECO:0000256" key="8">
    <source>
        <dbReference type="ARBA" id="ARBA00022679"/>
    </source>
</evidence>
<dbReference type="SMART" id="SM00369">
    <property type="entry name" value="LRR_TYP"/>
    <property type="match status" value="4"/>
</dbReference>
<dbReference type="FunFam" id="3.80.10.10:FF:000416">
    <property type="entry name" value="Probable leucine-rich repeat receptor-like protein kinase At5g63930"/>
    <property type="match status" value="1"/>
</dbReference>
<dbReference type="KEGG" id="jre:109021700"/>
<dbReference type="InterPro" id="IPR001611">
    <property type="entry name" value="Leu-rich_rpt"/>
</dbReference>
<keyword evidence="8" id="KW-0808">Transferase</keyword>
<evidence type="ECO:0000256" key="7">
    <source>
        <dbReference type="ARBA" id="ARBA00022614"/>
    </source>
</evidence>